<sequence length="321" mass="37972">MDNSQQHLNQAEIRKMGEEPEQIKQFPNKIIDFEYVEKEIENEQGEKVIKIERIEDKSVKEHQIKNDLLNRQLDSKLQFAGMAGVIRNITVSNPAVEKDFKFQDDLFKKEFYNNLGQIMSFYNQNKGYLTKIEFKKQTEKNEVKVEIKDKKNILEESKIIALKQKIKEKIPQIKADTIINYIMKDFILLYFCDMELYEDTLEKFVYYPQAQISQEIQFLNLINMELKSEKGFYKFLDCLTQDFQLPNEDFMKTKKQDNLEKTLRKLGEKVDAKNQVVLKKIKSIAGHQQLLEIQLEDTKDDSMSTSQLSQISHKKRGKETQ</sequence>
<evidence type="ECO:0000256" key="1">
    <source>
        <dbReference type="SAM" id="MobiDB-lite"/>
    </source>
</evidence>
<reference evidence="2 3" key="1">
    <citation type="journal article" date="2015" name="Sci. Rep.">
        <title>Genome of the facultative scuticociliatosis pathogen Pseudocohnilembus persalinus provides insight into its virulence through horizontal gene transfer.</title>
        <authorList>
            <person name="Xiong J."/>
            <person name="Wang G."/>
            <person name="Cheng J."/>
            <person name="Tian M."/>
            <person name="Pan X."/>
            <person name="Warren A."/>
            <person name="Jiang C."/>
            <person name="Yuan D."/>
            <person name="Miao W."/>
        </authorList>
    </citation>
    <scope>NUCLEOTIDE SEQUENCE [LARGE SCALE GENOMIC DNA]</scope>
    <source>
        <strain evidence="2">36N120E</strain>
    </source>
</reference>
<evidence type="ECO:0000313" key="2">
    <source>
        <dbReference type="EMBL" id="KRX02004.1"/>
    </source>
</evidence>
<organism evidence="2 3">
    <name type="scientific">Pseudocohnilembus persalinus</name>
    <name type="common">Ciliate</name>
    <dbReference type="NCBI Taxonomy" id="266149"/>
    <lineage>
        <taxon>Eukaryota</taxon>
        <taxon>Sar</taxon>
        <taxon>Alveolata</taxon>
        <taxon>Ciliophora</taxon>
        <taxon>Intramacronucleata</taxon>
        <taxon>Oligohymenophorea</taxon>
        <taxon>Scuticociliatia</taxon>
        <taxon>Philasterida</taxon>
        <taxon>Pseudocohnilembidae</taxon>
        <taxon>Pseudocohnilembus</taxon>
    </lineage>
</organism>
<proteinExistence type="predicted"/>
<accession>A0A0V0QIF7</accession>
<dbReference type="Proteomes" id="UP000054937">
    <property type="component" value="Unassembled WGS sequence"/>
</dbReference>
<dbReference type="InParanoid" id="A0A0V0QIF7"/>
<protein>
    <submittedName>
        <fullName evidence="2">Uncharacterized protein</fullName>
    </submittedName>
</protein>
<keyword evidence="3" id="KW-1185">Reference proteome</keyword>
<gene>
    <name evidence="2" type="ORF">PPERSA_07649</name>
</gene>
<evidence type="ECO:0000313" key="3">
    <source>
        <dbReference type="Proteomes" id="UP000054937"/>
    </source>
</evidence>
<feature type="region of interest" description="Disordered" evidence="1">
    <location>
        <begin position="299"/>
        <end position="321"/>
    </location>
</feature>
<dbReference type="AlphaFoldDB" id="A0A0V0QIF7"/>
<feature type="compositionally biased region" description="Basic residues" evidence="1">
    <location>
        <begin position="312"/>
        <end position="321"/>
    </location>
</feature>
<name>A0A0V0QIF7_PSEPJ</name>
<dbReference type="EMBL" id="LDAU01000159">
    <property type="protein sequence ID" value="KRX02004.1"/>
    <property type="molecule type" value="Genomic_DNA"/>
</dbReference>
<comment type="caution">
    <text evidence="2">The sequence shown here is derived from an EMBL/GenBank/DDBJ whole genome shotgun (WGS) entry which is preliminary data.</text>
</comment>